<dbReference type="SUPFAM" id="SSF64518">
    <property type="entry name" value="Phase 1 flagellin"/>
    <property type="match status" value="1"/>
</dbReference>
<keyword evidence="10" id="KW-1185">Reference proteome</keyword>
<comment type="caution">
    <text evidence="9">The sequence shown here is derived from an EMBL/GenBank/DDBJ whole genome shotgun (WGS) entry which is preliminary data.</text>
</comment>
<keyword evidence="9" id="KW-0282">Flagellum</keyword>
<feature type="domain" description="Flagellar hook-associated protein FlgK helical" evidence="8">
    <location>
        <begin position="88"/>
        <end position="332"/>
    </location>
</feature>
<dbReference type="PANTHER" id="PTHR30033">
    <property type="entry name" value="FLAGELLAR HOOK-ASSOCIATED PROTEIN 1"/>
    <property type="match status" value="1"/>
</dbReference>
<evidence type="ECO:0000256" key="5">
    <source>
        <dbReference type="ARBA" id="ARBA00022525"/>
    </source>
</evidence>
<comment type="subcellular location">
    <subcellularLocation>
        <location evidence="1">Bacterial flagellum</location>
    </subcellularLocation>
    <subcellularLocation>
        <location evidence="2">Secreted</location>
    </subcellularLocation>
</comment>
<evidence type="ECO:0000256" key="6">
    <source>
        <dbReference type="ARBA" id="ARBA00023143"/>
    </source>
</evidence>
<evidence type="ECO:0000256" key="3">
    <source>
        <dbReference type="ARBA" id="ARBA00009677"/>
    </source>
</evidence>
<evidence type="ECO:0000259" key="8">
    <source>
        <dbReference type="Pfam" id="PF22638"/>
    </source>
</evidence>
<evidence type="ECO:0000256" key="1">
    <source>
        <dbReference type="ARBA" id="ARBA00004365"/>
    </source>
</evidence>
<dbReference type="InterPro" id="IPR053927">
    <property type="entry name" value="FlgK_helical"/>
</dbReference>
<keyword evidence="5" id="KW-0964">Secreted</keyword>
<comment type="similarity">
    <text evidence="3">Belongs to the flagella basal body rod proteins family.</text>
</comment>
<protein>
    <recommendedName>
        <fullName evidence="4">Flagellar hook-associated protein 1</fullName>
    </recommendedName>
</protein>
<dbReference type="Pfam" id="PF22638">
    <property type="entry name" value="FlgK_D1"/>
    <property type="match status" value="1"/>
</dbReference>
<proteinExistence type="inferred from homology"/>
<keyword evidence="6" id="KW-0975">Bacterial flagellum</keyword>
<accession>A0A9Q4FSF4</accession>
<gene>
    <name evidence="9" type="primary">flgK</name>
    <name evidence="9" type="ORF">NF348_08480</name>
</gene>
<dbReference type="GO" id="GO:0005576">
    <property type="term" value="C:extracellular region"/>
    <property type="evidence" value="ECO:0007669"/>
    <property type="project" value="UniProtKB-SubCell"/>
</dbReference>
<evidence type="ECO:0000259" key="7">
    <source>
        <dbReference type="Pfam" id="PF06429"/>
    </source>
</evidence>
<evidence type="ECO:0000313" key="10">
    <source>
        <dbReference type="Proteomes" id="UP001060275"/>
    </source>
</evidence>
<dbReference type="Pfam" id="PF06429">
    <property type="entry name" value="Flg_bbr_C"/>
    <property type="match status" value="1"/>
</dbReference>
<dbReference type="GO" id="GO:0044780">
    <property type="term" value="P:bacterial-type flagellum assembly"/>
    <property type="evidence" value="ECO:0007669"/>
    <property type="project" value="InterPro"/>
</dbReference>
<keyword evidence="9" id="KW-0969">Cilium</keyword>
<dbReference type="NCBIfam" id="TIGR02492">
    <property type="entry name" value="flgK_ends"/>
    <property type="match status" value="1"/>
</dbReference>
<name>A0A9Q4FSF4_9HYPH</name>
<dbReference type="Proteomes" id="UP001060275">
    <property type="component" value="Unassembled WGS sequence"/>
</dbReference>
<dbReference type="PANTHER" id="PTHR30033:SF1">
    <property type="entry name" value="FLAGELLAR HOOK-ASSOCIATED PROTEIN 1"/>
    <property type="match status" value="1"/>
</dbReference>
<dbReference type="EMBL" id="JAMWDU010000003">
    <property type="protein sequence ID" value="MCP8887138.1"/>
    <property type="molecule type" value="Genomic_DNA"/>
</dbReference>
<sequence>MGLISSLSNAVTGLRTSQDSITILSRNIANSGTPGYHRQSLNIIDYSSINSTYARSAGVDRAFNLSLQGYYNRQVSDTSMSNVTGDYLSRLEGYLGKPGSAGSLDTMFGSFKNSLQALSTSPDDYPTRANVVAEAQAFAQRLNSLSGVIQQLRQEAETRIANDVSEANAMLISLNEVNNRMLDLGMTDTSRAQLLDQRDRLVAAVAEVIDVQAEYRPNGTVALMTRSGVGLLDNGFSTFKFTTAGALSPTAQASSDPEASKVGTLSLTTPSGLSIDLVQQGVLQGGELAGLVNLRDKILVEAQNQLDEIAAGVAAVFNTITTAGTAATGGGGAEGLSADISYLKPGNDVLLNYTQNGAQQRVRIINSTNGEDFIDASGQRVISVDLSDSTAAAATLQAKLPGLAITSPSAGVLQVLDDGTGGAMDVTGLTTRGSATGTQQGELAMALFVDQGNSAFTGNLDTNPPQIMGFAARISVNPAVISDNRLLVQFDIDGTLGDASRPQYILDQLSAMTFVSGTSPTANEGRHQLNGTIEQLIEQVLNYQGTSIGSAMSARDNRQLTLDTITTQMESEYGVNMDEEMARLTELQSAYAANARVVSVVKELLDTLFAST</sequence>
<dbReference type="InterPro" id="IPR010930">
    <property type="entry name" value="Flg_bb/hook_C_dom"/>
</dbReference>
<dbReference type="RefSeq" id="WP_254674219.1">
    <property type="nucleotide sequence ID" value="NZ_JAMWDU010000003.1"/>
</dbReference>
<evidence type="ECO:0000256" key="4">
    <source>
        <dbReference type="ARBA" id="ARBA00016244"/>
    </source>
</evidence>
<feature type="domain" description="Flagellar basal-body/hook protein C-terminal" evidence="7">
    <location>
        <begin position="573"/>
        <end position="608"/>
    </location>
</feature>
<reference evidence="9" key="1">
    <citation type="submission" date="2022-06" db="EMBL/GenBank/DDBJ databases">
        <title>Devosia sp. XJ19-45 genome assembly.</title>
        <authorList>
            <person name="Li B."/>
            <person name="Cai M."/>
            <person name="Nie G."/>
            <person name="Li W."/>
        </authorList>
    </citation>
    <scope>NUCLEOTIDE SEQUENCE</scope>
    <source>
        <strain evidence="9">XJ19-45</strain>
    </source>
</reference>
<evidence type="ECO:0000313" key="9">
    <source>
        <dbReference type="EMBL" id="MCP8887138.1"/>
    </source>
</evidence>
<organism evidence="9 10">
    <name type="scientific">Devosia ureilytica</name>
    <dbReference type="NCBI Taxonomy" id="2952754"/>
    <lineage>
        <taxon>Bacteria</taxon>
        <taxon>Pseudomonadati</taxon>
        <taxon>Pseudomonadota</taxon>
        <taxon>Alphaproteobacteria</taxon>
        <taxon>Hyphomicrobiales</taxon>
        <taxon>Devosiaceae</taxon>
        <taxon>Devosia</taxon>
    </lineage>
</organism>
<dbReference type="GO" id="GO:0009424">
    <property type="term" value="C:bacterial-type flagellum hook"/>
    <property type="evidence" value="ECO:0007669"/>
    <property type="project" value="InterPro"/>
</dbReference>
<dbReference type="GO" id="GO:0005198">
    <property type="term" value="F:structural molecule activity"/>
    <property type="evidence" value="ECO:0007669"/>
    <property type="project" value="InterPro"/>
</dbReference>
<keyword evidence="9" id="KW-0966">Cell projection</keyword>
<dbReference type="AlphaFoldDB" id="A0A9Q4FSF4"/>
<evidence type="ECO:0000256" key="2">
    <source>
        <dbReference type="ARBA" id="ARBA00004613"/>
    </source>
</evidence>
<dbReference type="InterPro" id="IPR002371">
    <property type="entry name" value="FlgK"/>
</dbReference>